<keyword evidence="4" id="KW-1185">Reference proteome</keyword>
<feature type="chain" id="PRO_5001987013" description="GLPGLI family protein" evidence="2">
    <location>
        <begin position="24"/>
        <end position="296"/>
    </location>
</feature>
<evidence type="ECO:0000313" key="3">
    <source>
        <dbReference type="EMBL" id="KGN78566.1"/>
    </source>
</evidence>
<comment type="caution">
    <text evidence="3">The sequence shown here is derived from an EMBL/GenBank/DDBJ whole genome shotgun (WGS) entry which is preliminary data.</text>
</comment>
<dbReference type="InterPro" id="IPR005901">
    <property type="entry name" value="GLPGLI"/>
</dbReference>
<dbReference type="AlphaFoldDB" id="A0A0A2EI87"/>
<feature type="region of interest" description="Disordered" evidence="1">
    <location>
        <begin position="267"/>
        <end position="296"/>
    </location>
</feature>
<evidence type="ECO:0000256" key="2">
    <source>
        <dbReference type="SAM" id="SignalP"/>
    </source>
</evidence>
<dbReference type="NCBIfam" id="TIGR01200">
    <property type="entry name" value="GLPGLI"/>
    <property type="match status" value="1"/>
</dbReference>
<protein>
    <recommendedName>
        <fullName evidence="5">GLPGLI family protein</fullName>
    </recommendedName>
</protein>
<feature type="signal peptide" evidence="2">
    <location>
        <begin position="1"/>
        <end position="23"/>
    </location>
</feature>
<accession>A0A0A2EI87</accession>
<dbReference type="Pfam" id="PF09697">
    <property type="entry name" value="Porph_ging"/>
    <property type="match status" value="1"/>
</dbReference>
<evidence type="ECO:0008006" key="5">
    <source>
        <dbReference type="Google" id="ProtNLM"/>
    </source>
</evidence>
<dbReference type="EMBL" id="JQJD01000060">
    <property type="protein sequence ID" value="KGN78566.1"/>
    <property type="molecule type" value="Genomic_DNA"/>
</dbReference>
<keyword evidence="2" id="KW-0732">Signal</keyword>
<organism evidence="3 4">
    <name type="scientific">Porphyromonas cangingivalis</name>
    <dbReference type="NCBI Taxonomy" id="36874"/>
    <lineage>
        <taxon>Bacteria</taxon>
        <taxon>Pseudomonadati</taxon>
        <taxon>Bacteroidota</taxon>
        <taxon>Bacteroidia</taxon>
        <taxon>Bacteroidales</taxon>
        <taxon>Porphyromonadaceae</taxon>
        <taxon>Porphyromonas</taxon>
    </lineage>
</organism>
<evidence type="ECO:0000256" key="1">
    <source>
        <dbReference type="SAM" id="MobiDB-lite"/>
    </source>
</evidence>
<reference evidence="3 4" key="1">
    <citation type="submission" date="2014-08" db="EMBL/GenBank/DDBJ databases">
        <title>Porphyromonas cangingivalis strain:COT-109_OH1386 Genome sequencing.</title>
        <authorList>
            <person name="Wallis C."/>
            <person name="Deusch O."/>
            <person name="O'Flynn C."/>
            <person name="Davis I."/>
            <person name="Jospin G."/>
            <person name="Darling A.E."/>
            <person name="Coil D.A."/>
            <person name="Alexiev A."/>
            <person name="Horsfall A."/>
            <person name="Kirkwood N."/>
            <person name="Harris S."/>
            <person name="Eisen J.A."/>
        </authorList>
    </citation>
    <scope>NUCLEOTIDE SEQUENCE [LARGE SCALE GENOMIC DNA]</scope>
    <source>
        <strain evidence="4">COT-109 OH1386</strain>
    </source>
</reference>
<sequence length="296" mass="34446">MKTMRILLLACALSSLFVSRTYAQYPRIMDPSTVNQIPNDTVKKEIFDHTLWRIYYDYDLVINPRRPTDTKVSTIGLLKVGRQANTFRDYYEYRVDSMSDVNAKARVLLSEYINVLLKEGHRAKFDHIVLYDRRTKSWLEQESVPFEMRSRYSEASLPMQWTIIEGDTVIAGYKCHGATTSYRGRDYVAWYTEEIGMPYGPYKFYGLPGLVMKVSDSMGHHIFTFRGMEQVKDYEPVYLSSSNLVLRERDTHRKILRNAQENLGKVVSESGRVQASEEDKAKNTIGKRPYNPIELE</sequence>
<gene>
    <name evidence="3" type="ORF">HQ35_10165</name>
</gene>
<proteinExistence type="predicted"/>
<name>A0A0A2EI87_PORCN</name>
<dbReference type="Proteomes" id="UP000030125">
    <property type="component" value="Unassembled WGS sequence"/>
</dbReference>
<evidence type="ECO:0000313" key="4">
    <source>
        <dbReference type="Proteomes" id="UP000030125"/>
    </source>
</evidence>